<dbReference type="InterPro" id="IPR015032">
    <property type="entry name" value="ThsB__TIR-like_domain"/>
</dbReference>
<proteinExistence type="predicted"/>
<feature type="domain" description="Thoeris protein ThsB TIR-like" evidence="1">
    <location>
        <begin position="6"/>
        <end position="103"/>
    </location>
</feature>
<dbReference type="SUPFAM" id="SSF52206">
    <property type="entry name" value="Hypothetical protein MTH538"/>
    <property type="match status" value="1"/>
</dbReference>
<gene>
    <name evidence="2" type="ORF">ENT66_02705</name>
</gene>
<sequence>MARRVFFSFHYERDIWRVNVVRNSWVPKGNYINAGFIDAAEFEKIKRQGDQAIKRWIDEQLEGTSVTVVLIGAETYSRLWVRYEIIKSFDRGNGLLGVYIHNIEDSRGNKDIKGENPFEYVGVFIDKEGGAFYCERDGSKWVKSSLHSKCSRSFDKEYWTGNCYSFQDLLKVKTL</sequence>
<dbReference type="InterPro" id="IPR036490">
    <property type="entry name" value="ThsB_TIR-like_sf"/>
</dbReference>
<name>A0A7C4JQB3_9BACT</name>
<accession>A0A7C4JQB3</accession>
<protein>
    <submittedName>
        <fullName evidence="2">TIR-like domain-containing protein</fullName>
    </submittedName>
</protein>
<evidence type="ECO:0000259" key="1">
    <source>
        <dbReference type="Pfam" id="PF08937"/>
    </source>
</evidence>
<comment type="caution">
    <text evidence="2">The sequence shown here is derived from an EMBL/GenBank/DDBJ whole genome shotgun (WGS) entry which is preliminary data.</text>
</comment>
<dbReference type="Gene3D" id="3.40.50.11200">
    <property type="match status" value="1"/>
</dbReference>
<reference evidence="2" key="1">
    <citation type="journal article" date="2020" name="mSystems">
        <title>Genome- and Community-Level Interaction Insights into Carbon Utilization and Element Cycling Functions of Hydrothermarchaeota in Hydrothermal Sediment.</title>
        <authorList>
            <person name="Zhou Z."/>
            <person name="Liu Y."/>
            <person name="Xu W."/>
            <person name="Pan J."/>
            <person name="Luo Z.H."/>
            <person name="Li M."/>
        </authorList>
    </citation>
    <scope>NUCLEOTIDE SEQUENCE [LARGE SCALE GENOMIC DNA]</scope>
    <source>
        <strain evidence="2">SpSt-6</strain>
    </source>
</reference>
<dbReference type="AlphaFoldDB" id="A0A7C4JQB3"/>
<organism evidence="2">
    <name type="scientific">Thermodesulfobacterium geofontis</name>
    <dbReference type="NCBI Taxonomy" id="1295609"/>
    <lineage>
        <taxon>Bacteria</taxon>
        <taxon>Pseudomonadati</taxon>
        <taxon>Thermodesulfobacteriota</taxon>
        <taxon>Thermodesulfobacteria</taxon>
        <taxon>Thermodesulfobacteriales</taxon>
        <taxon>Thermodesulfobacteriaceae</taxon>
        <taxon>Thermodesulfobacterium</taxon>
    </lineage>
</organism>
<dbReference type="EMBL" id="DSZN01000049">
    <property type="protein sequence ID" value="HGQ85293.1"/>
    <property type="molecule type" value="Genomic_DNA"/>
</dbReference>
<dbReference type="Pfam" id="PF08937">
    <property type="entry name" value="ThsB_TIR"/>
    <property type="match status" value="1"/>
</dbReference>
<evidence type="ECO:0000313" key="2">
    <source>
        <dbReference type="EMBL" id="HGQ85293.1"/>
    </source>
</evidence>